<dbReference type="STRING" id="535722.E4UR60"/>
<feature type="domain" description="BHLH" evidence="7">
    <location>
        <begin position="406"/>
        <end position="457"/>
    </location>
</feature>
<dbReference type="InterPro" id="IPR036638">
    <property type="entry name" value="HLH_DNA-bd_sf"/>
</dbReference>
<keyword evidence="5" id="KW-0539">Nucleus</keyword>
<reference evidence="9" key="1">
    <citation type="journal article" date="2012" name="MBio">
        <title>Comparative genome analysis of Trichophyton rubrum and related dermatophytes reveals candidate genes involved in infection.</title>
        <authorList>
            <person name="Martinez D.A."/>
            <person name="Oliver B.G."/>
            <person name="Graeser Y."/>
            <person name="Goldberg J.M."/>
            <person name="Li W."/>
            <person name="Martinez-Rossi N.M."/>
            <person name="Monod M."/>
            <person name="Shelest E."/>
            <person name="Barton R.C."/>
            <person name="Birch E."/>
            <person name="Brakhage A.A."/>
            <person name="Chen Z."/>
            <person name="Gurr S.J."/>
            <person name="Heiman D."/>
            <person name="Heitman J."/>
            <person name="Kosti I."/>
            <person name="Rossi A."/>
            <person name="Saif S."/>
            <person name="Samalova M."/>
            <person name="Saunders C.W."/>
            <person name="Shea T."/>
            <person name="Summerbell R.C."/>
            <person name="Xu J."/>
            <person name="Young S."/>
            <person name="Zeng Q."/>
            <person name="Birren B.W."/>
            <person name="Cuomo C.A."/>
            <person name="White T.C."/>
        </authorList>
    </citation>
    <scope>NUCLEOTIDE SEQUENCE [LARGE SCALE GENOMIC DNA]</scope>
    <source>
        <strain evidence="9">ATCC MYA-4604 / CBS 118893</strain>
    </source>
</reference>
<dbReference type="GO" id="GO:0005634">
    <property type="term" value="C:nucleus"/>
    <property type="evidence" value="ECO:0007669"/>
    <property type="project" value="UniProtKB-SubCell"/>
</dbReference>
<dbReference type="AlphaFoldDB" id="E4UR60"/>
<dbReference type="SUPFAM" id="SSF47459">
    <property type="entry name" value="HLH, helix-loop-helix DNA-binding domain"/>
    <property type="match status" value="1"/>
</dbReference>
<dbReference type="InterPro" id="IPR011598">
    <property type="entry name" value="bHLH_dom"/>
</dbReference>
<feature type="region of interest" description="Disordered" evidence="6">
    <location>
        <begin position="286"/>
        <end position="410"/>
    </location>
</feature>
<dbReference type="PANTHER" id="PTHR15741">
    <property type="entry name" value="BASIC HELIX-LOOP-HELIX ZIP TRANSCRIPTION FACTOR"/>
    <property type="match status" value="1"/>
</dbReference>
<keyword evidence="2" id="KW-0805">Transcription regulation</keyword>
<evidence type="ECO:0000256" key="4">
    <source>
        <dbReference type="ARBA" id="ARBA00023163"/>
    </source>
</evidence>
<feature type="compositionally biased region" description="Low complexity" evidence="6">
    <location>
        <begin position="344"/>
        <end position="378"/>
    </location>
</feature>
<evidence type="ECO:0000256" key="6">
    <source>
        <dbReference type="SAM" id="MobiDB-lite"/>
    </source>
</evidence>
<evidence type="ECO:0000256" key="5">
    <source>
        <dbReference type="ARBA" id="ARBA00023242"/>
    </source>
</evidence>
<dbReference type="EMBL" id="DS989823">
    <property type="protein sequence ID" value="EFQ99335.1"/>
    <property type="molecule type" value="Genomic_DNA"/>
</dbReference>
<evidence type="ECO:0000313" key="9">
    <source>
        <dbReference type="Proteomes" id="UP000002669"/>
    </source>
</evidence>
<dbReference type="VEuPathDB" id="FungiDB:MGYG_02348"/>
<dbReference type="Gene3D" id="4.10.280.10">
    <property type="entry name" value="Helix-loop-helix DNA-binding domain"/>
    <property type="match status" value="1"/>
</dbReference>
<dbReference type="CDD" id="cd11404">
    <property type="entry name" value="bHLHzip_Mlx_like"/>
    <property type="match status" value="1"/>
</dbReference>
<dbReference type="HOGENOM" id="CLU_034677_0_0_1"/>
<feature type="compositionally biased region" description="Polar residues" evidence="6">
    <location>
        <begin position="89"/>
        <end position="100"/>
    </location>
</feature>
<accession>E4UR60</accession>
<keyword evidence="3" id="KW-0238">DNA-binding</keyword>
<dbReference type="GO" id="GO:0046983">
    <property type="term" value="F:protein dimerization activity"/>
    <property type="evidence" value="ECO:0007669"/>
    <property type="project" value="InterPro"/>
</dbReference>
<evidence type="ECO:0000256" key="2">
    <source>
        <dbReference type="ARBA" id="ARBA00023015"/>
    </source>
</evidence>
<feature type="region of interest" description="Disordered" evidence="6">
    <location>
        <begin position="73"/>
        <end position="111"/>
    </location>
</feature>
<dbReference type="GO" id="GO:0000978">
    <property type="term" value="F:RNA polymerase II cis-regulatory region sequence-specific DNA binding"/>
    <property type="evidence" value="ECO:0007669"/>
    <property type="project" value="TreeGrafter"/>
</dbReference>
<dbReference type="eggNOG" id="ENOG502S8TF">
    <property type="taxonomic scope" value="Eukaryota"/>
</dbReference>
<protein>
    <recommendedName>
        <fullName evidence="7">BHLH domain-containing protein</fullName>
    </recommendedName>
</protein>
<evidence type="ECO:0000259" key="7">
    <source>
        <dbReference type="PROSITE" id="PS50888"/>
    </source>
</evidence>
<dbReference type="OrthoDB" id="5778525at2759"/>
<evidence type="ECO:0000313" key="8">
    <source>
        <dbReference type="EMBL" id="EFQ99335.1"/>
    </source>
</evidence>
<dbReference type="Pfam" id="PF00010">
    <property type="entry name" value="HLH"/>
    <property type="match status" value="1"/>
</dbReference>
<dbReference type="OMA" id="DDNESNM"/>
<dbReference type="GO" id="GO:0000981">
    <property type="term" value="F:DNA-binding transcription factor activity, RNA polymerase II-specific"/>
    <property type="evidence" value="ECO:0007669"/>
    <property type="project" value="TreeGrafter"/>
</dbReference>
<feature type="region of interest" description="Disordered" evidence="6">
    <location>
        <begin position="16"/>
        <end position="41"/>
    </location>
</feature>
<feature type="compositionally biased region" description="Basic and acidic residues" evidence="6">
    <location>
        <begin position="397"/>
        <end position="410"/>
    </location>
</feature>
<dbReference type="InterPro" id="IPR052207">
    <property type="entry name" value="Max-like/E-box_TFs"/>
</dbReference>
<proteinExistence type="predicted"/>
<keyword evidence="9" id="KW-1185">Reference proteome</keyword>
<organism evidence="9">
    <name type="scientific">Arthroderma gypseum (strain ATCC MYA-4604 / CBS 118893)</name>
    <name type="common">Microsporum gypseum</name>
    <dbReference type="NCBI Taxonomy" id="535722"/>
    <lineage>
        <taxon>Eukaryota</taxon>
        <taxon>Fungi</taxon>
        <taxon>Dikarya</taxon>
        <taxon>Ascomycota</taxon>
        <taxon>Pezizomycotina</taxon>
        <taxon>Eurotiomycetes</taxon>
        <taxon>Eurotiomycetidae</taxon>
        <taxon>Onygenales</taxon>
        <taxon>Arthrodermataceae</taxon>
        <taxon>Nannizzia</taxon>
    </lineage>
</organism>
<dbReference type="InParanoid" id="E4UR60"/>
<dbReference type="RefSeq" id="XP_003174818.1">
    <property type="nucleotide sequence ID" value="XM_003174770.1"/>
</dbReference>
<dbReference type="PROSITE" id="PS50888">
    <property type="entry name" value="BHLH"/>
    <property type="match status" value="1"/>
</dbReference>
<keyword evidence="4" id="KW-0804">Transcription</keyword>
<gene>
    <name evidence="8" type="ORF">MGYG_02348</name>
</gene>
<name>E4UR60_ARTGP</name>
<comment type="subcellular location">
    <subcellularLocation>
        <location evidence="1">Nucleus</location>
    </subcellularLocation>
</comment>
<dbReference type="GeneID" id="10030119"/>
<sequence length="476" mass="52001">MELGLSESAHHMKDALISPQDTPFDSAPERPPGPALLDDSESNMLDNLFTSLNASQFDNNDFWLSFGEQNGTEPGSNFSWPDLPPNFEGSATNLPTPQSHHIQHHAKQSGDMSAQDRSATLSSDVLAAAQMLYQNGHDNLSALHSQLYAEHGLLDHNNGNSNYHANSNIHLQQQHLHNHHHQIDAKRPQMGRYNDGSMSQKEFLVIPKGVHTTTMIFDPAAHRSPANDHQQPRMRTAASKMGPNMLQWGSDSGFAHQGYRLPPGQPTVEETTEQLLHNLQCLEAQSSAANTRPSSPIRKHCDRKENASSLAASRNPIPPSYDDRPKKRRKSNNKIKEEDSELVSALSASKSPSTATTASSTTNHAASSSSSTTSFARPSSRKSKGSSPAGNGTTIKPVRENLSEEQKRTNHILSEQKRRNLIKQGFDDLCSLVPELKGGGYSKSTMLTQAGDWLADLLAGNELLKAQLADLKARGG</sequence>
<dbReference type="PANTHER" id="PTHR15741:SF27">
    <property type="entry name" value="TRANSCRIPTION FACTOR AP-4"/>
    <property type="match status" value="1"/>
</dbReference>
<evidence type="ECO:0000256" key="1">
    <source>
        <dbReference type="ARBA" id="ARBA00004123"/>
    </source>
</evidence>
<dbReference type="Proteomes" id="UP000002669">
    <property type="component" value="Unassembled WGS sequence"/>
</dbReference>
<evidence type="ECO:0000256" key="3">
    <source>
        <dbReference type="ARBA" id="ARBA00023125"/>
    </source>
</evidence>